<dbReference type="Pfam" id="PF17111">
    <property type="entry name" value="PigL_N"/>
    <property type="match status" value="1"/>
</dbReference>
<sequence length="135" mass="15591">MDAAGTALGAVSLGLSILDGVIEYCQKWKDRDKDINDLQEFARDLYNILDELRPRLTGLHSISLATQLESCITRCENRLQKLLDRSFEFEQTSKPLKNLWRKAVYPFKKESVFGLREALRSFQDNLNLALNLWNL</sequence>
<evidence type="ECO:0000313" key="3">
    <source>
        <dbReference type="Proteomes" id="UP000799302"/>
    </source>
</evidence>
<gene>
    <name evidence="2" type="ORF">BT63DRAFT_425142</name>
</gene>
<dbReference type="InterPro" id="IPR031348">
    <property type="entry name" value="PigL_N"/>
</dbReference>
<dbReference type="Proteomes" id="UP000799302">
    <property type="component" value="Unassembled WGS sequence"/>
</dbReference>
<name>A0A6A6UEA5_9PEZI</name>
<proteinExistence type="predicted"/>
<organism evidence="2 3">
    <name type="scientific">Microthyrium microscopicum</name>
    <dbReference type="NCBI Taxonomy" id="703497"/>
    <lineage>
        <taxon>Eukaryota</taxon>
        <taxon>Fungi</taxon>
        <taxon>Dikarya</taxon>
        <taxon>Ascomycota</taxon>
        <taxon>Pezizomycotina</taxon>
        <taxon>Dothideomycetes</taxon>
        <taxon>Dothideomycetes incertae sedis</taxon>
        <taxon>Microthyriales</taxon>
        <taxon>Microthyriaceae</taxon>
        <taxon>Microthyrium</taxon>
    </lineage>
</organism>
<evidence type="ECO:0000259" key="1">
    <source>
        <dbReference type="Pfam" id="PF17111"/>
    </source>
</evidence>
<feature type="domain" description="Azaphilone pigments biosynthesis cluster protein L N-terminal" evidence="1">
    <location>
        <begin position="22"/>
        <end position="134"/>
    </location>
</feature>
<accession>A0A6A6UEA5</accession>
<reference evidence="2" key="1">
    <citation type="journal article" date="2020" name="Stud. Mycol.">
        <title>101 Dothideomycetes genomes: a test case for predicting lifestyles and emergence of pathogens.</title>
        <authorList>
            <person name="Haridas S."/>
            <person name="Albert R."/>
            <person name="Binder M."/>
            <person name="Bloem J."/>
            <person name="Labutti K."/>
            <person name="Salamov A."/>
            <person name="Andreopoulos B."/>
            <person name="Baker S."/>
            <person name="Barry K."/>
            <person name="Bills G."/>
            <person name="Bluhm B."/>
            <person name="Cannon C."/>
            <person name="Castanera R."/>
            <person name="Culley D."/>
            <person name="Daum C."/>
            <person name="Ezra D."/>
            <person name="Gonzalez J."/>
            <person name="Henrissat B."/>
            <person name="Kuo A."/>
            <person name="Liang C."/>
            <person name="Lipzen A."/>
            <person name="Lutzoni F."/>
            <person name="Magnuson J."/>
            <person name="Mondo S."/>
            <person name="Nolan M."/>
            <person name="Ohm R."/>
            <person name="Pangilinan J."/>
            <person name="Park H.-J."/>
            <person name="Ramirez L."/>
            <person name="Alfaro M."/>
            <person name="Sun H."/>
            <person name="Tritt A."/>
            <person name="Yoshinaga Y."/>
            <person name="Zwiers L.-H."/>
            <person name="Turgeon B."/>
            <person name="Goodwin S."/>
            <person name="Spatafora J."/>
            <person name="Crous P."/>
            <person name="Grigoriev I."/>
        </authorList>
    </citation>
    <scope>NUCLEOTIDE SEQUENCE</scope>
    <source>
        <strain evidence="2">CBS 115976</strain>
    </source>
</reference>
<dbReference type="OrthoDB" id="1577640at2759"/>
<dbReference type="EMBL" id="MU004235">
    <property type="protein sequence ID" value="KAF2669418.1"/>
    <property type="molecule type" value="Genomic_DNA"/>
</dbReference>
<keyword evidence="3" id="KW-1185">Reference proteome</keyword>
<evidence type="ECO:0000313" key="2">
    <source>
        <dbReference type="EMBL" id="KAF2669418.1"/>
    </source>
</evidence>
<dbReference type="AlphaFoldDB" id="A0A6A6UEA5"/>
<protein>
    <recommendedName>
        <fullName evidence="1">Azaphilone pigments biosynthesis cluster protein L N-terminal domain-containing protein</fullName>
    </recommendedName>
</protein>